<feature type="binding site" evidence="17">
    <location>
        <position position="272"/>
    </location>
    <ligand>
        <name>Zn(2+)</name>
        <dbReference type="ChEBI" id="CHEBI:29105"/>
    </ligand>
</feature>
<feature type="binding site" evidence="17">
    <location>
        <begin position="178"/>
        <end position="181"/>
    </location>
    <ligand>
        <name>NAD(+)</name>
        <dbReference type="ChEBI" id="CHEBI:57540"/>
    </ligand>
</feature>
<dbReference type="HAMAP" id="MF_00110">
    <property type="entry name" value="DHQ_synthase"/>
    <property type="match status" value="1"/>
</dbReference>
<comment type="cofactor">
    <cofactor evidence="2 17">
        <name>NAD(+)</name>
        <dbReference type="ChEBI" id="CHEBI:57540"/>
    </cofactor>
</comment>
<accession>A0A919KWS4</accession>
<evidence type="ECO:0000256" key="3">
    <source>
        <dbReference type="ARBA" id="ARBA00004496"/>
    </source>
</evidence>
<evidence type="ECO:0000313" key="21">
    <source>
        <dbReference type="Proteomes" id="UP000617734"/>
    </source>
</evidence>
<evidence type="ECO:0000256" key="5">
    <source>
        <dbReference type="ARBA" id="ARBA00005412"/>
    </source>
</evidence>
<evidence type="ECO:0000259" key="18">
    <source>
        <dbReference type="Pfam" id="PF01761"/>
    </source>
</evidence>
<keyword evidence="13 17" id="KW-0520">NAD</keyword>
<comment type="pathway">
    <text evidence="4 17">Metabolic intermediate biosynthesis; chorismate biosynthesis; chorismate from D-erythrose 4-phosphate and phosphoenolpyruvate: step 2/7.</text>
</comment>
<dbReference type="InterPro" id="IPR030963">
    <property type="entry name" value="DHQ_synth_fam"/>
</dbReference>
<dbReference type="InterPro" id="IPR030960">
    <property type="entry name" value="DHQS/DOIS_N"/>
</dbReference>
<dbReference type="Gene3D" id="3.40.50.1970">
    <property type="match status" value="1"/>
</dbReference>
<dbReference type="InterPro" id="IPR050071">
    <property type="entry name" value="Dehydroquinate_synthase"/>
</dbReference>
<sequence>MNEQGRMTDTVTIHVGGSAGHDPYDVLIGHQLLGELGKLIGTRARRVAIIHPEALEATGEAIREDLAAEGYEAIALQVPNAEDAKSAEVAAYCWSVLGQTGFTRSDVIVGLGGGATTDLAGFVAATWLRGVRWISMPTTLLGMVDAAVGGKTGINIAEGKNMVGAFHPPAGVLADLDTLETVPRHDYVSGLAEVIKAGFIADPAILDLVEADPEGAKSPAGPHTLELIRRAIQVKADVVSGDLKEAGRREILNYGHTLAHAIERNERYKWRHGAAVSVGMVFAAELGRLAGRLDDETADRHRTVLASVGLPLTYRGDAWPKLLDAMKIDKKSRGDLLRFIVLDGLARTSVLEGPDPSLLAAAYAEVSA</sequence>
<name>A0A919KWS4_9ACTN</name>
<evidence type="ECO:0000313" key="20">
    <source>
        <dbReference type="EMBL" id="GHH74816.1"/>
    </source>
</evidence>
<organism evidence="20 21">
    <name type="scientific">Kitasatospora indigofera</name>
    <dbReference type="NCBI Taxonomy" id="67307"/>
    <lineage>
        <taxon>Bacteria</taxon>
        <taxon>Bacillati</taxon>
        <taxon>Actinomycetota</taxon>
        <taxon>Actinomycetes</taxon>
        <taxon>Kitasatosporales</taxon>
        <taxon>Streptomycetaceae</taxon>
        <taxon>Kitasatospora</taxon>
    </lineage>
</organism>
<comment type="caution">
    <text evidence="17">Lacks conserved residue(s) required for the propagation of feature annotation.</text>
</comment>
<dbReference type="GO" id="GO:0005737">
    <property type="term" value="C:cytoplasm"/>
    <property type="evidence" value="ECO:0007669"/>
    <property type="project" value="UniProtKB-SubCell"/>
</dbReference>
<feature type="binding site" evidence="17">
    <location>
        <position position="160"/>
    </location>
    <ligand>
        <name>NAD(+)</name>
        <dbReference type="ChEBI" id="CHEBI:57540"/>
    </ligand>
</feature>
<comment type="cofactor">
    <cofactor evidence="17">
        <name>Co(2+)</name>
        <dbReference type="ChEBI" id="CHEBI:48828"/>
    </cofactor>
    <cofactor evidence="17">
        <name>Zn(2+)</name>
        <dbReference type="ChEBI" id="CHEBI:29105"/>
    </cofactor>
    <text evidence="17">Binds 1 divalent metal cation per subunit. Can use either Co(2+) or Zn(2+).</text>
</comment>
<keyword evidence="8 17" id="KW-0963">Cytoplasm</keyword>
<dbReference type="PANTHER" id="PTHR43622:SF7">
    <property type="entry name" value="3-DEHYDROQUINATE SYNTHASE, CHLOROPLASTIC"/>
    <property type="match status" value="1"/>
</dbReference>
<dbReference type="PANTHER" id="PTHR43622">
    <property type="entry name" value="3-DEHYDROQUINATE SYNTHASE"/>
    <property type="match status" value="1"/>
</dbReference>
<comment type="function">
    <text evidence="17">Catalyzes the conversion of 3-deoxy-D-arabino-heptulosonate 7-phosphate (DAHP) to dehydroquinate (DHQ).</text>
</comment>
<dbReference type="GO" id="GO:0003856">
    <property type="term" value="F:3-dehydroquinate synthase activity"/>
    <property type="evidence" value="ECO:0007669"/>
    <property type="project" value="UniProtKB-UniRule"/>
</dbReference>
<dbReference type="Pfam" id="PF01761">
    <property type="entry name" value="DHQ_synthase"/>
    <property type="match status" value="1"/>
</dbReference>
<feature type="domain" description="3-dehydroquinate synthase C-terminal" evidence="19">
    <location>
        <begin position="190"/>
        <end position="332"/>
    </location>
</feature>
<dbReference type="GO" id="GO:0000166">
    <property type="term" value="F:nucleotide binding"/>
    <property type="evidence" value="ECO:0007669"/>
    <property type="project" value="UniProtKB-KW"/>
</dbReference>
<dbReference type="Proteomes" id="UP000617734">
    <property type="component" value="Unassembled WGS sequence"/>
</dbReference>
<feature type="binding site" evidence="17">
    <location>
        <position position="193"/>
    </location>
    <ligand>
        <name>Zn(2+)</name>
        <dbReference type="ChEBI" id="CHEBI:29105"/>
    </ligand>
</feature>
<protein>
    <recommendedName>
        <fullName evidence="7 17">3-dehydroquinate synthase</fullName>
        <shortName evidence="17">DHQS</shortName>
        <ecNumber evidence="6 17">4.2.3.4</ecNumber>
    </recommendedName>
</protein>
<dbReference type="AlphaFoldDB" id="A0A919KWS4"/>
<comment type="subcellular location">
    <subcellularLocation>
        <location evidence="3 17">Cytoplasm</location>
    </subcellularLocation>
</comment>
<feature type="binding site" evidence="17">
    <location>
        <position position="151"/>
    </location>
    <ligand>
        <name>NAD(+)</name>
        <dbReference type="ChEBI" id="CHEBI:57540"/>
    </ligand>
</feature>
<evidence type="ECO:0000256" key="15">
    <source>
        <dbReference type="ARBA" id="ARBA00023239"/>
    </source>
</evidence>
<keyword evidence="16 17" id="KW-0170">Cobalt</keyword>
<keyword evidence="10 17" id="KW-0479">Metal-binding</keyword>
<reference evidence="20" key="1">
    <citation type="journal article" date="2014" name="Int. J. Syst. Evol. Microbiol.">
        <title>Complete genome sequence of Corynebacterium casei LMG S-19264T (=DSM 44701T), isolated from a smear-ripened cheese.</title>
        <authorList>
            <consortium name="US DOE Joint Genome Institute (JGI-PGF)"/>
            <person name="Walter F."/>
            <person name="Albersmeier A."/>
            <person name="Kalinowski J."/>
            <person name="Ruckert C."/>
        </authorList>
    </citation>
    <scope>NUCLEOTIDE SEQUENCE</scope>
    <source>
        <strain evidence="20">JCM 4646</strain>
    </source>
</reference>
<evidence type="ECO:0000256" key="7">
    <source>
        <dbReference type="ARBA" id="ARBA00017684"/>
    </source>
</evidence>
<dbReference type="PIRSF" id="PIRSF001455">
    <property type="entry name" value="DHQ_synth"/>
    <property type="match status" value="1"/>
</dbReference>
<dbReference type="EC" id="4.2.3.4" evidence="6 17"/>
<evidence type="ECO:0000256" key="16">
    <source>
        <dbReference type="ARBA" id="ARBA00023285"/>
    </source>
</evidence>
<dbReference type="EMBL" id="BNBO01000024">
    <property type="protein sequence ID" value="GHH74816.1"/>
    <property type="molecule type" value="Genomic_DNA"/>
</dbReference>
<dbReference type="NCBIfam" id="TIGR01357">
    <property type="entry name" value="aroB"/>
    <property type="match status" value="1"/>
</dbReference>
<dbReference type="SUPFAM" id="SSF56796">
    <property type="entry name" value="Dehydroquinate synthase-like"/>
    <property type="match status" value="1"/>
</dbReference>
<dbReference type="FunFam" id="3.40.50.1970:FF:000012">
    <property type="entry name" value="3-dehydroquinate synthase"/>
    <property type="match status" value="1"/>
</dbReference>
<keyword evidence="12 17" id="KW-0862">Zinc</keyword>
<comment type="caution">
    <text evidence="20">The sequence shown here is derived from an EMBL/GenBank/DDBJ whole genome shotgun (WGS) entry which is preliminary data.</text>
</comment>
<keyword evidence="9 17" id="KW-0028">Amino-acid biosynthesis</keyword>
<evidence type="ECO:0000256" key="9">
    <source>
        <dbReference type="ARBA" id="ARBA00022605"/>
    </source>
</evidence>
<keyword evidence="15 17" id="KW-0456">Lyase</keyword>
<evidence type="ECO:0000259" key="19">
    <source>
        <dbReference type="Pfam" id="PF24621"/>
    </source>
</evidence>
<feature type="binding site" evidence="17">
    <location>
        <begin position="114"/>
        <end position="118"/>
    </location>
    <ligand>
        <name>NAD(+)</name>
        <dbReference type="ChEBI" id="CHEBI:57540"/>
    </ligand>
</feature>
<proteinExistence type="inferred from homology"/>
<evidence type="ECO:0000256" key="10">
    <source>
        <dbReference type="ARBA" id="ARBA00022723"/>
    </source>
</evidence>
<evidence type="ECO:0000256" key="6">
    <source>
        <dbReference type="ARBA" id="ARBA00013031"/>
    </source>
</evidence>
<keyword evidence="14 17" id="KW-0057">Aromatic amino acid biosynthesis</keyword>
<dbReference type="Gene3D" id="1.20.1090.10">
    <property type="entry name" value="Dehydroquinate synthase-like - alpha domain"/>
    <property type="match status" value="1"/>
</dbReference>
<evidence type="ECO:0000256" key="14">
    <source>
        <dbReference type="ARBA" id="ARBA00023141"/>
    </source>
</evidence>
<evidence type="ECO:0000256" key="1">
    <source>
        <dbReference type="ARBA" id="ARBA00001393"/>
    </source>
</evidence>
<evidence type="ECO:0000256" key="11">
    <source>
        <dbReference type="ARBA" id="ARBA00022741"/>
    </source>
</evidence>
<gene>
    <name evidence="17 20" type="primary">aroB</name>
    <name evidence="20" type="ORF">GCM10018781_42310</name>
</gene>
<dbReference type="GO" id="GO:0009423">
    <property type="term" value="P:chorismate biosynthetic process"/>
    <property type="evidence" value="ECO:0007669"/>
    <property type="project" value="UniProtKB-UniRule"/>
</dbReference>
<evidence type="ECO:0000256" key="13">
    <source>
        <dbReference type="ARBA" id="ARBA00023027"/>
    </source>
</evidence>
<dbReference type="FunFam" id="1.20.1090.10:FF:000006">
    <property type="entry name" value="3-dehydroquinate synthase"/>
    <property type="match status" value="1"/>
</dbReference>
<dbReference type="InterPro" id="IPR016037">
    <property type="entry name" value="DHQ_synth_AroB"/>
</dbReference>
<evidence type="ECO:0000256" key="8">
    <source>
        <dbReference type="ARBA" id="ARBA00022490"/>
    </source>
</evidence>
<dbReference type="GO" id="GO:0009073">
    <property type="term" value="P:aromatic amino acid family biosynthetic process"/>
    <property type="evidence" value="ECO:0007669"/>
    <property type="project" value="UniProtKB-KW"/>
</dbReference>
<keyword evidence="21" id="KW-1185">Reference proteome</keyword>
<comment type="similarity">
    <text evidence="5 17">Belongs to the sugar phosphate cyclases superfamily. Dehydroquinate synthase family.</text>
</comment>
<evidence type="ECO:0000256" key="2">
    <source>
        <dbReference type="ARBA" id="ARBA00001911"/>
    </source>
</evidence>
<dbReference type="GO" id="GO:0046872">
    <property type="term" value="F:metal ion binding"/>
    <property type="evidence" value="ECO:0007669"/>
    <property type="project" value="UniProtKB-KW"/>
</dbReference>
<dbReference type="Pfam" id="PF24621">
    <property type="entry name" value="DHQS_C"/>
    <property type="match status" value="1"/>
</dbReference>
<keyword evidence="11 17" id="KW-0547">Nucleotide-binding</keyword>
<dbReference type="InterPro" id="IPR056179">
    <property type="entry name" value="DHQS_C"/>
</dbReference>
<evidence type="ECO:0000256" key="17">
    <source>
        <dbReference type="HAMAP-Rule" id="MF_00110"/>
    </source>
</evidence>
<evidence type="ECO:0000256" key="12">
    <source>
        <dbReference type="ARBA" id="ARBA00022833"/>
    </source>
</evidence>
<dbReference type="GO" id="GO:0008652">
    <property type="term" value="P:amino acid biosynthetic process"/>
    <property type="evidence" value="ECO:0007669"/>
    <property type="project" value="UniProtKB-KW"/>
</dbReference>
<feature type="binding site" evidence="17">
    <location>
        <position position="256"/>
    </location>
    <ligand>
        <name>Zn(2+)</name>
        <dbReference type="ChEBI" id="CHEBI:29105"/>
    </ligand>
</feature>
<reference evidence="20" key="2">
    <citation type="submission" date="2020-09" db="EMBL/GenBank/DDBJ databases">
        <authorList>
            <person name="Sun Q."/>
            <person name="Ohkuma M."/>
        </authorList>
    </citation>
    <scope>NUCLEOTIDE SEQUENCE</scope>
    <source>
        <strain evidence="20">JCM 4646</strain>
    </source>
</reference>
<evidence type="ECO:0000256" key="4">
    <source>
        <dbReference type="ARBA" id="ARBA00004661"/>
    </source>
</evidence>
<dbReference type="CDD" id="cd08195">
    <property type="entry name" value="DHQS"/>
    <property type="match status" value="1"/>
</dbReference>
<comment type="catalytic activity">
    <reaction evidence="1 17">
        <text>7-phospho-2-dehydro-3-deoxy-D-arabino-heptonate = 3-dehydroquinate + phosphate</text>
        <dbReference type="Rhea" id="RHEA:21968"/>
        <dbReference type="ChEBI" id="CHEBI:32364"/>
        <dbReference type="ChEBI" id="CHEBI:43474"/>
        <dbReference type="ChEBI" id="CHEBI:58394"/>
        <dbReference type="EC" id="4.2.3.4"/>
    </reaction>
</comment>
<feature type="domain" description="3-dehydroquinate synthase N-terminal" evidence="18">
    <location>
        <begin position="76"/>
        <end position="187"/>
    </location>
</feature>
<feature type="binding site" evidence="17">
    <location>
        <begin position="138"/>
        <end position="139"/>
    </location>
    <ligand>
        <name>NAD(+)</name>
        <dbReference type="ChEBI" id="CHEBI:57540"/>
    </ligand>
</feature>